<keyword evidence="4" id="KW-0732">Signal</keyword>
<dbReference type="GO" id="GO:0030313">
    <property type="term" value="C:cell envelope"/>
    <property type="evidence" value="ECO:0007669"/>
    <property type="project" value="UniProtKB-SubCell"/>
</dbReference>
<sequence length="800" mass="87043">MKINNLIYIVLLGIIVSLTSCEDDDSLFSGNENYITSFRLVQQGDSYAGIIKGDSLILSIPENLSLEGAIMEILCSENARISPDPGEVEDWGKLQNFTVTAYNNTQRVYKYIVRRTLTGSEGDVRLTSVEDLEAFAAQGINKVNGNLVIGKEEGTVKEDSLTSLAALASLKEVVGTVTINPTYAGTSFAGLENLEQVGGLVMGRVIQNATIGLRWIREIELPNLKKVASELTFRADTVETLSLPALEKVGRNLSIQIKDVKDIDFSALSVIGENLSMKVNGVLNAPEKLSFPKLSLIGNQLALSNVYRVKELAFPELKSATAIKLEQMNAVETLNFTQLEQVADYFELWWTHQVKEMNFPSVKSLGGFKIYYIQNLEKVSLESLTEVGLRGFCIDASDKIQELNLPALTRVKGDFVLTRMAITEVSSLRALKEVDGKFDFSSMSALTVFDGFPNLTTVGGNFTLSGLAVSELKGFDALTSIGGSMSLSNLNEVTSIDAFPVLKSIGSQCSLIGLKKLQDISLLAQFKGMHLNNCILNNLDALTSLDLTGLEVDALQITGKNALTLKGSKTLNTNLTINGIPGISFSGIEEVQNVSVSNMPATITGRVEYNFPGLKKIGTLSVSQAYGASLGVLRFPDLTEISGKLTLSEGFGQKVQPTEFPVLRIVNNMTYTGVCDALRFPALEEVTGELNIKTSYVNGSLVSMLQEIYTPVLKKVGILVLTTYSKNQDSWCNNVLTNLDCFRALENVGVINIEYQLGLVSFKGLEKAIGGLTDDTSWVVGHNAYNPTFEQAKNGELERN</sequence>
<evidence type="ECO:0000313" key="8">
    <source>
        <dbReference type="EMBL" id="RGU56136.1"/>
    </source>
</evidence>
<dbReference type="PANTHER" id="PTHR31018:SF3">
    <property type="entry name" value="RECEPTOR PROTEIN-TYROSINE KINASE"/>
    <property type="match status" value="1"/>
</dbReference>
<comment type="subcellular location">
    <subcellularLocation>
        <location evidence="1">Secreted</location>
        <location evidence="1">Cell wall</location>
    </subcellularLocation>
</comment>
<evidence type="ECO:0000313" key="6">
    <source>
        <dbReference type="EMBL" id="MCG4960134.1"/>
    </source>
</evidence>
<dbReference type="InterPro" id="IPR051648">
    <property type="entry name" value="CWI-Assembly_Regulator"/>
</dbReference>
<dbReference type="Gene3D" id="3.80.10.10">
    <property type="entry name" value="Ribonuclease Inhibitor"/>
    <property type="match status" value="1"/>
</dbReference>
<name>A0A1Y3Y7Y5_9BACT</name>
<evidence type="ECO:0000256" key="1">
    <source>
        <dbReference type="ARBA" id="ARBA00004191"/>
    </source>
</evidence>
<dbReference type="Proteomes" id="UP001199750">
    <property type="component" value="Unassembled WGS sequence"/>
</dbReference>
<dbReference type="AlphaFoldDB" id="A0A1Y3Y7Y5"/>
<keyword evidence="5" id="KW-0325">Glycoprotein</keyword>
<proteinExistence type="predicted"/>
<evidence type="ECO:0000313" key="7">
    <source>
        <dbReference type="EMBL" id="MDB9224195.1"/>
    </source>
</evidence>
<dbReference type="EMBL" id="JAQMRD010000021">
    <property type="protein sequence ID" value="MDB9224195.1"/>
    <property type="molecule type" value="Genomic_DNA"/>
</dbReference>
<reference evidence="7" key="3">
    <citation type="submission" date="2023-01" db="EMBL/GenBank/DDBJ databases">
        <title>Human gut microbiome strain richness.</title>
        <authorList>
            <person name="Chen-Liaw A."/>
        </authorList>
    </citation>
    <scope>NUCLEOTIDE SEQUENCE</scope>
    <source>
        <strain evidence="7">RTP21484st1_B7_RTP21484_190118</strain>
    </source>
</reference>
<dbReference type="EMBL" id="JAKNDN010000017">
    <property type="protein sequence ID" value="MCG4960134.1"/>
    <property type="molecule type" value="Genomic_DNA"/>
</dbReference>
<dbReference type="EMBL" id="QSCO01000021">
    <property type="protein sequence ID" value="RGY04854.1"/>
    <property type="molecule type" value="Genomic_DNA"/>
</dbReference>
<dbReference type="Proteomes" id="UP000284434">
    <property type="component" value="Unassembled WGS sequence"/>
</dbReference>
<evidence type="ECO:0000313" key="11">
    <source>
        <dbReference type="Proteomes" id="UP000284434"/>
    </source>
</evidence>
<dbReference type="Gene3D" id="2.60.40.2340">
    <property type="match status" value="1"/>
</dbReference>
<comment type="caution">
    <text evidence="9">The sequence shown here is derived from an EMBL/GenBank/DDBJ whole genome shotgun (WGS) entry which is preliminary data.</text>
</comment>
<keyword evidence="2" id="KW-0134">Cell wall</keyword>
<keyword evidence="3" id="KW-0964">Secreted</keyword>
<evidence type="ECO:0000256" key="3">
    <source>
        <dbReference type="ARBA" id="ARBA00022525"/>
    </source>
</evidence>
<reference evidence="10 11" key="1">
    <citation type="submission" date="2018-08" db="EMBL/GenBank/DDBJ databases">
        <title>A genome reference for cultivated species of the human gut microbiota.</title>
        <authorList>
            <person name="Zou Y."/>
            <person name="Xue W."/>
            <person name="Luo G."/>
        </authorList>
    </citation>
    <scope>NUCLEOTIDE SEQUENCE [LARGE SCALE GENOMIC DNA]</scope>
    <source>
        <strain evidence="8 10">AF16-14</strain>
        <strain evidence="9 11">OF03-11</strain>
    </source>
</reference>
<accession>A0A1Y3Y7Y5</accession>
<evidence type="ECO:0000313" key="9">
    <source>
        <dbReference type="EMBL" id="RGY04854.1"/>
    </source>
</evidence>
<gene>
    <name evidence="8" type="ORF">DWW57_10290</name>
    <name evidence="9" type="ORF">DXA53_14180</name>
    <name evidence="6" type="ORF">L0P03_09760</name>
    <name evidence="7" type="ORF">PN645_14435</name>
</gene>
<evidence type="ECO:0000256" key="2">
    <source>
        <dbReference type="ARBA" id="ARBA00022512"/>
    </source>
</evidence>
<dbReference type="InterPro" id="IPR032675">
    <property type="entry name" value="LRR_dom_sf"/>
</dbReference>
<dbReference type="RefSeq" id="WP_087394847.1">
    <property type="nucleotide sequence ID" value="NZ_JADMSC010000002.1"/>
</dbReference>
<dbReference type="Gene3D" id="3.80.20.20">
    <property type="entry name" value="Receptor L-domain"/>
    <property type="match status" value="1"/>
</dbReference>
<dbReference type="Proteomes" id="UP001212263">
    <property type="component" value="Unassembled WGS sequence"/>
</dbReference>
<reference evidence="6" key="2">
    <citation type="submission" date="2022-01" db="EMBL/GenBank/DDBJ databases">
        <title>Collection of gut derived symbiotic bacterial strains cultured from healthy donors.</title>
        <authorList>
            <person name="Lin H."/>
            <person name="Kohout C."/>
            <person name="Waligurski E."/>
            <person name="Pamer E.G."/>
        </authorList>
    </citation>
    <scope>NUCLEOTIDE SEQUENCE</scope>
    <source>
        <strain evidence="6">DFI.1.149</strain>
    </source>
</reference>
<evidence type="ECO:0000313" key="10">
    <source>
        <dbReference type="Proteomes" id="UP000284243"/>
    </source>
</evidence>
<organism evidence="9 11">
    <name type="scientific">Odoribacter splanchnicus</name>
    <dbReference type="NCBI Taxonomy" id="28118"/>
    <lineage>
        <taxon>Bacteria</taxon>
        <taxon>Pseudomonadati</taxon>
        <taxon>Bacteroidota</taxon>
        <taxon>Bacteroidia</taxon>
        <taxon>Bacteroidales</taxon>
        <taxon>Odoribacteraceae</taxon>
        <taxon>Odoribacter</taxon>
    </lineage>
</organism>
<evidence type="ECO:0000256" key="4">
    <source>
        <dbReference type="ARBA" id="ARBA00022729"/>
    </source>
</evidence>
<evidence type="ECO:0000256" key="5">
    <source>
        <dbReference type="ARBA" id="ARBA00023180"/>
    </source>
</evidence>
<protein>
    <submittedName>
        <fullName evidence="6">DUF5018 domain-containing protein</fullName>
    </submittedName>
</protein>
<dbReference type="InterPro" id="IPR036941">
    <property type="entry name" value="Rcpt_L-dom_sf"/>
</dbReference>
<dbReference type="PROSITE" id="PS51257">
    <property type="entry name" value="PROKAR_LIPOPROTEIN"/>
    <property type="match status" value="1"/>
</dbReference>
<dbReference type="EMBL" id="QRYC01000012">
    <property type="protein sequence ID" value="RGU56136.1"/>
    <property type="molecule type" value="Genomic_DNA"/>
</dbReference>
<dbReference type="SUPFAM" id="SSF52058">
    <property type="entry name" value="L domain-like"/>
    <property type="match status" value="2"/>
</dbReference>
<dbReference type="Proteomes" id="UP000284243">
    <property type="component" value="Unassembled WGS sequence"/>
</dbReference>
<dbReference type="PANTHER" id="PTHR31018">
    <property type="entry name" value="SPORULATION-SPECIFIC PROTEIN-RELATED"/>
    <property type="match status" value="1"/>
</dbReference>